<dbReference type="PANTHER" id="PTHR42716:SF1">
    <property type="entry name" value="SLL0471 PROTEIN"/>
    <property type="match status" value="1"/>
</dbReference>
<dbReference type="Gene3D" id="3.50.50.60">
    <property type="entry name" value="FAD/NAD(P)-binding domain"/>
    <property type="match status" value="1"/>
</dbReference>
<gene>
    <name evidence="1" type="ORF">AVDCRST_MAG88-934</name>
</gene>
<reference evidence="1" key="1">
    <citation type="submission" date="2020-02" db="EMBL/GenBank/DDBJ databases">
        <authorList>
            <person name="Meier V. D."/>
        </authorList>
    </citation>
    <scope>NUCLEOTIDE SEQUENCE</scope>
    <source>
        <strain evidence="1">AVDCRST_MAG88</strain>
    </source>
</reference>
<proteinExistence type="predicted"/>
<accession>A0A6J4UL07</accession>
<dbReference type="GO" id="GO:0008734">
    <property type="term" value="F:L-aspartate oxidase activity"/>
    <property type="evidence" value="ECO:0007669"/>
    <property type="project" value="InterPro"/>
</dbReference>
<dbReference type="AlphaFoldDB" id="A0A6J4UL07"/>
<sequence length="591" mass="64639">MARHGTTTRSQSLSRRQFLTRSVVGATALAVAGQSHIFPVEARALAAAELTADVVIVGGGVGGVSAALAALKLGRRVILSEEGDWLGGQLTAQAVPPDENPWIETFGGTASYRRLREGIRDYYRQHYPLRLGARANQFLNPGLGGVSAICHEPHASLAVIEETLAPYRANGQLTVLMGHRPTGVTRAGNRVVAVTMIDGATGASRVLQAPFILDATELGDLLEMALPTSEYVIGAESQAETGELHALAQANPLDQQAVSWCFPLDYLPGEDHTIPKPPEYDFWRSYRPTFQDGRHPWPNELLNWTDVHPVTMQPRYRPLFDNTPEGQVGANLWHFRRIFYHHHALFGLYPSDITLVNWPQIDYWLKPLVGVSAAEREAALRGARGMSLSWLYWMQTEAPRHDGGYGYQGLRLRPDVTGTDDGLAKAVYVRESRRIKAVFTVKEQHIGAEARAPQQGAAQFPDSVGIGSYRIDLHPTPVRNYVDVASFPFQIPLGALIPRTVENLLPAAKNIGTTHITNGCYRLHPVEWNIGEAAGALAAFCLDRPGTTPRQVRADAGLLAGFQRVLTDVLGVPRAWPEGLRTRQSDGPLGG</sequence>
<dbReference type="PROSITE" id="PS51318">
    <property type="entry name" value="TAT"/>
    <property type="match status" value="1"/>
</dbReference>
<evidence type="ECO:0008006" key="2">
    <source>
        <dbReference type="Google" id="ProtNLM"/>
    </source>
</evidence>
<dbReference type="EMBL" id="CADCWM010000323">
    <property type="protein sequence ID" value="CAA9553490.1"/>
    <property type="molecule type" value="Genomic_DNA"/>
</dbReference>
<dbReference type="InterPro" id="IPR005288">
    <property type="entry name" value="NadB"/>
</dbReference>
<name>A0A6J4UL07_9BACT</name>
<organism evidence="1">
    <name type="scientific">uncultured Thermomicrobiales bacterium</name>
    <dbReference type="NCBI Taxonomy" id="1645740"/>
    <lineage>
        <taxon>Bacteria</taxon>
        <taxon>Pseudomonadati</taxon>
        <taxon>Thermomicrobiota</taxon>
        <taxon>Thermomicrobia</taxon>
        <taxon>Thermomicrobiales</taxon>
        <taxon>environmental samples</taxon>
    </lineage>
</organism>
<dbReference type="PANTHER" id="PTHR42716">
    <property type="entry name" value="L-ASPARTATE OXIDASE"/>
    <property type="match status" value="1"/>
</dbReference>
<dbReference type="InterPro" id="IPR006311">
    <property type="entry name" value="TAT_signal"/>
</dbReference>
<dbReference type="Pfam" id="PF12831">
    <property type="entry name" value="FAD_oxidored"/>
    <property type="match status" value="1"/>
</dbReference>
<dbReference type="InterPro" id="IPR036188">
    <property type="entry name" value="FAD/NAD-bd_sf"/>
</dbReference>
<protein>
    <recommendedName>
        <fullName evidence="2">Secreted protein</fullName>
    </recommendedName>
</protein>
<evidence type="ECO:0000313" key="1">
    <source>
        <dbReference type="EMBL" id="CAA9553490.1"/>
    </source>
</evidence>
<dbReference type="GO" id="GO:0009435">
    <property type="term" value="P:NAD+ biosynthetic process"/>
    <property type="evidence" value="ECO:0007669"/>
    <property type="project" value="InterPro"/>
</dbReference>
<dbReference type="SUPFAM" id="SSF51905">
    <property type="entry name" value="FAD/NAD(P)-binding domain"/>
    <property type="match status" value="1"/>
</dbReference>